<dbReference type="PANTHER" id="PTHR46558">
    <property type="entry name" value="TRACRIPTIONAL REGULATORY PROTEIN-RELATED-RELATED"/>
    <property type="match status" value="1"/>
</dbReference>
<protein>
    <submittedName>
        <fullName evidence="3">Transcriptional regulator with XRE-family HTH domain</fullName>
    </submittedName>
</protein>
<comment type="caution">
    <text evidence="3">The sequence shown here is derived from an EMBL/GenBank/DDBJ whole genome shotgun (WGS) entry which is preliminary data.</text>
</comment>
<accession>A0A4R6SRQ7</accession>
<evidence type="ECO:0000259" key="2">
    <source>
        <dbReference type="PROSITE" id="PS50943"/>
    </source>
</evidence>
<dbReference type="EMBL" id="SNYC01000009">
    <property type="protein sequence ID" value="TDQ06395.1"/>
    <property type="molecule type" value="Genomic_DNA"/>
</dbReference>
<dbReference type="CDD" id="cd00093">
    <property type="entry name" value="HTH_XRE"/>
    <property type="match status" value="1"/>
</dbReference>
<organism evidence="3 4">
    <name type="scientific">Pedobacter metabolipauper</name>
    <dbReference type="NCBI Taxonomy" id="425513"/>
    <lineage>
        <taxon>Bacteria</taxon>
        <taxon>Pseudomonadati</taxon>
        <taxon>Bacteroidota</taxon>
        <taxon>Sphingobacteriia</taxon>
        <taxon>Sphingobacteriales</taxon>
        <taxon>Sphingobacteriaceae</taxon>
        <taxon>Pedobacter</taxon>
    </lineage>
</organism>
<proteinExistence type="predicted"/>
<dbReference type="InterPro" id="IPR010982">
    <property type="entry name" value="Lambda_DNA-bd_dom_sf"/>
</dbReference>
<dbReference type="PROSITE" id="PS50943">
    <property type="entry name" value="HTH_CROC1"/>
    <property type="match status" value="1"/>
</dbReference>
<evidence type="ECO:0000313" key="4">
    <source>
        <dbReference type="Proteomes" id="UP000295620"/>
    </source>
</evidence>
<dbReference type="PANTHER" id="PTHR46558:SF11">
    <property type="entry name" value="HTH-TYPE TRANSCRIPTIONAL REGULATOR XRE"/>
    <property type="match status" value="1"/>
</dbReference>
<dbReference type="InterPro" id="IPR001387">
    <property type="entry name" value="Cro/C1-type_HTH"/>
</dbReference>
<reference evidence="3 4" key="1">
    <citation type="submission" date="2019-03" db="EMBL/GenBank/DDBJ databases">
        <title>Genomic Encyclopedia of Archaeal and Bacterial Type Strains, Phase II (KMG-II): from individual species to whole genera.</title>
        <authorList>
            <person name="Goeker M."/>
        </authorList>
    </citation>
    <scope>NUCLEOTIDE SEQUENCE [LARGE SCALE GENOMIC DNA]</scope>
    <source>
        <strain evidence="3 4">DSM 19035</strain>
    </source>
</reference>
<dbReference type="GO" id="GO:0003677">
    <property type="term" value="F:DNA binding"/>
    <property type="evidence" value="ECO:0007669"/>
    <property type="project" value="UniProtKB-KW"/>
</dbReference>
<dbReference type="Gene3D" id="1.10.260.40">
    <property type="entry name" value="lambda repressor-like DNA-binding domains"/>
    <property type="match status" value="1"/>
</dbReference>
<name>A0A4R6SRQ7_9SPHI</name>
<dbReference type="AlphaFoldDB" id="A0A4R6SRQ7"/>
<evidence type="ECO:0000313" key="3">
    <source>
        <dbReference type="EMBL" id="TDQ06395.1"/>
    </source>
</evidence>
<sequence>MQELLSKREIGERIKNLRLVNKLSQAYVANILSISRSNYSQIEIGNQYPSFTTLHLIAKHYGTSYDWILHGDTFVSNVSKTQTPVLVKMLINELEHSVENFKDTIRILELELTKFNEVQS</sequence>
<dbReference type="OrthoDB" id="9804491at2"/>
<evidence type="ECO:0000256" key="1">
    <source>
        <dbReference type="ARBA" id="ARBA00023125"/>
    </source>
</evidence>
<dbReference type="SUPFAM" id="SSF47413">
    <property type="entry name" value="lambda repressor-like DNA-binding domains"/>
    <property type="match status" value="1"/>
</dbReference>
<gene>
    <name evidence="3" type="ORF">ATK78_4465</name>
</gene>
<feature type="domain" description="HTH cro/C1-type" evidence="2">
    <location>
        <begin position="14"/>
        <end position="68"/>
    </location>
</feature>
<dbReference type="Proteomes" id="UP000295620">
    <property type="component" value="Unassembled WGS sequence"/>
</dbReference>
<keyword evidence="1" id="KW-0238">DNA-binding</keyword>
<keyword evidence="4" id="KW-1185">Reference proteome</keyword>
<dbReference type="SMART" id="SM00530">
    <property type="entry name" value="HTH_XRE"/>
    <property type="match status" value="1"/>
</dbReference>
<dbReference type="RefSeq" id="WP_133578253.1">
    <property type="nucleotide sequence ID" value="NZ_SNYC01000009.1"/>
</dbReference>
<dbReference type="Pfam" id="PF12844">
    <property type="entry name" value="HTH_19"/>
    <property type="match status" value="1"/>
</dbReference>